<dbReference type="GO" id="GO:0004252">
    <property type="term" value="F:serine-type endopeptidase activity"/>
    <property type="evidence" value="ECO:0007669"/>
    <property type="project" value="InterPro"/>
</dbReference>
<dbReference type="Pfam" id="PF01694">
    <property type="entry name" value="Rhomboid"/>
    <property type="match status" value="1"/>
</dbReference>
<feature type="transmembrane region" description="Helical" evidence="5">
    <location>
        <begin position="119"/>
        <end position="136"/>
    </location>
</feature>
<keyword evidence="4 5" id="KW-0472">Membrane</keyword>
<feature type="transmembrane region" description="Helical" evidence="5">
    <location>
        <begin position="56"/>
        <end position="79"/>
    </location>
</feature>
<evidence type="ECO:0000256" key="4">
    <source>
        <dbReference type="ARBA" id="ARBA00023136"/>
    </source>
</evidence>
<accession>A0A4R2ICS1</accession>
<dbReference type="SUPFAM" id="SSF144091">
    <property type="entry name" value="Rhomboid-like"/>
    <property type="match status" value="1"/>
</dbReference>
<organism evidence="7 8">
    <name type="scientific">Dokdonella fugitiva</name>
    <dbReference type="NCBI Taxonomy" id="328517"/>
    <lineage>
        <taxon>Bacteria</taxon>
        <taxon>Pseudomonadati</taxon>
        <taxon>Pseudomonadota</taxon>
        <taxon>Gammaproteobacteria</taxon>
        <taxon>Lysobacterales</taxon>
        <taxon>Rhodanobacteraceae</taxon>
        <taxon>Dokdonella</taxon>
    </lineage>
</organism>
<evidence type="ECO:0000256" key="3">
    <source>
        <dbReference type="ARBA" id="ARBA00022989"/>
    </source>
</evidence>
<comment type="caution">
    <text evidence="7">The sequence shown here is derived from an EMBL/GenBank/DDBJ whole genome shotgun (WGS) entry which is preliminary data.</text>
</comment>
<name>A0A4R2ICS1_9GAMM</name>
<dbReference type="Gene3D" id="1.20.1540.10">
    <property type="entry name" value="Rhomboid-like"/>
    <property type="match status" value="1"/>
</dbReference>
<sequence length="209" mass="23143">MPLDTPPITRALLIANIAAYLLQHVIGDTLLIHFALWPLGPSPYGDVPGFEPWQLVSYAFLHGGFTHLAFNMLALWMFGGPIEQLFGSRPFALYYFVCVVGAALTQLAVLHFFGDGYQPTLGASGGVFGLLLAYGMMFPHARILVYFAIPMPAWLFVTLYGGLELYLGVTGSQVGVAHFAHLGGLAFGFVLIQYWRGRLPWKPRRILRR</sequence>
<gene>
    <name evidence="7" type="ORF">EV148_102290</name>
</gene>
<feature type="transmembrane region" description="Helical" evidence="5">
    <location>
        <begin position="12"/>
        <end position="36"/>
    </location>
</feature>
<dbReference type="GO" id="GO:0006508">
    <property type="term" value="P:proteolysis"/>
    <property type="evidence" value="ECO:0007669"/>
    <property type="project" value="UniProtKB-KW"/>
</dbReference>
<dbReference type="GO" id="GO:0016020">
    <property type="term" value="C:membrane"/>
    <property type="evidence" value="ECO:0007669"/>
    <property type="project" value="UniProtKB-SubCell"/>
</dbReference>
<protein>
    <submittedName>
        <fullName evidence="7">Membrane associated rhomboid family serine protease</fullName>
    </submittedName>
</protein>
<dbReference type="EMBL" id="SLWQ01000002">
    <property type="protein sequence ID" value="TCO41936.1"/>
    <property type="molecule type" value="Genomic_DNA"/>
</dbReference>
<feature type="domain" description="Peptidase S54 rhomboid" evidence="6">
    <location>
        <begin position="51"/>
        <end position="192"/>
    </location>
</feature>
<evidence type="ECO:0000313" key="7">
    <source>
        <dbReference type="EMBL" id="TCO41936.1"/>
    </source>
</evidence>
<feature type="transmembrane region" description="Helical" evidence="5">
    <location>
        <begin position="143"/>
        <end position="163"/>
    </location>
</feature>
<dbReference type="InterPro" id="IPR035952">
    <property type="entry name" value="Rhomboid-like_sf"/>
</dbReference>
<keyword evidence="8" id="KW-1185">Reference proteome</keyword>
<evidence type="ECO:0000256" key="1">
    <source>
        <dbReference type="ARBA" id="ARBA00004141"/>
    </source>
</evidence>
<dbReference type="AlphaFoldDB" id="A0A4R2ICS1"/>
<evidence type="ECO:0000313" key="8">
    <source>
        <dbReference type="Proteomes" id="UP000294862"/>
    </source>
</evidence>
<reference evidence="7 8" key="1">
    <citation type="journal article" date="2015" name="Stand. Genomic Sci.">
        <title>Genomic Encyclopedia of Bacterial and Archaeal Type Strains, Phase III: the genomes of soil and plant-associated and newly described type strains.</title>
        <authorList>
            <person name="Whitman W.B."/>
            <person name="Woyke T."/>
            <person name="Klenk H.P."/>
            <person name="Zhou Y."/>
            <person name="Lilburn T.G."/>
            <person name="Beck B.J."/>
            <person name="De Vos P."/>
            <person name="Vandamme P."/>
            <person name="Eisen J.A."/>
            <person name="Garrity G."/>
            <person name="Hugenholtz P."/>
            <person name="Kyrpides N.C."/>
        </authorList>
    </citation>
    <scope>NUCLEOTIDE SEQUENCE [LARGE SCALE GENOMIC DNA]</scope>
    <source>
        <strain evidence="7 8">A3</strain>
    </source>
</reference>
<dbReference type="PANTHER" id="PTHR43066:SF11">
    <property type="entry name" value="PEPTIDASE S54 RHOMBOID DOMAIN-CONTAINING PROTEIN"/>
    <property type="match status" value="1"/>
</dbReference>
<comment type="subcellular location">
    <subcellularLocation>
        <location evidence="1">Membrane</location>
        <topology evidence="1">Multi-pass membrane protein</topology>
    </subcellularLocation>
</comment>
<evidence type="ECO:0000256" key="2">
    <source>
        <dbReference type="ARBA" id="ARBA00022692"/>
    </source>
</evidence>
<dbReference type="RefSeq" id="WP_131994786.1">
    <property type="nucleotide sequence ID" value="NZ_SLWQ01000002.1"/>
</dbReference>
<dbReference type="PANTHER" id="PTHR43066">
    <property type="entry name" value="RHOMBOID-RELATED PROTEIN"/>
    <property type="match status" value="1"/>
</dbReference>
<feature type="transmembrane region" description="Helical" evidence="5">
    <location>
        <begin position="175"/>
        <end position="195"/>
    </location>
</feature>
<evidence type="ECO:0000259" key="6">
    <source>
        <dbReference type="Pfam" id="PF01694"/>
    </source>
</evidence>
<keyword evidence="7" id="KW-0645">Protease</keyword>
<proteinExistence type="predicted"/>
<keyword evidence="2 5" id="KW-0812">Transmembrane</keyword>
<evidence type="ECO:0000256" key="5">
    <source>
        <dbReference type="SAM" id="Phobius"/>
    </source>
</evidence>
<feature type="transmembrane region" description="Helical" evidence="5">
    <location>
        <begin position="91"/>
        <end position="113"/>
    </location>
</feature>
<dbReference type="Proteomes" id="UP000294862">
    <property type="component" value="Unassembled WGS sequence"/>
</dbReference>
<dbReference type="InterPro" id="IPR022764">
    <property type="entry name" value="Peptidase_S54_rhomboid_dom"/>
</dbReference>
<dbReference type="OrthoDB" id="9814037at2"/>
<keyword evidence="3 5" id="KW-1133">Transmembrane helix</keyword>
<keyword evidence="7" id="KW-0378">Hydrolase</keyword>